<feature type="transmembrane region" description="Helical" evidence="1">
    <location>
        <begin position="88"/>
        <end position="116"/>
    </location>
</feature>
<keyword evidence="1" id="KW-0472">Membrane</keyword>
<feature type="transmembrane region" description="Helical" evidence="1">
    <location>
        <begin position="59"/>
        <end position="81"/>
    </location>
</feature>
<keyword evidence="3" id="KW-1185">Reference proteome</keyword>
<keyword evidence="1" id="KW-0812">Transmembrane</keyword>
<reference evidence="3" key="1">
    <citation type="submission" date="2018-12" db="EMBL/GenBank/DDBJ databases">
        <title>Tengunoibacter tsumagoiensis gen. nov., sp. nov., Dictyobacter kobayashii sp. nov., D. alpinus sp. nov., and D. joshuensis sp. nov. and description of Dictyobacteraceae fam. nov. within the order Ktedonobacterales isolated from Tengu-no-mugimeshi.</title>
        <authorList>
            <person name="Wang C.M."/>
            <person name="Zheng Y."/>
            <person name="Sakai Y."/>
            <person name="Toyoda A."/>
            <person name="Minakuchi Y."/>
            <person name="Abe K."/>
            <person name="Yokota A."/>
            <person name="Yabe S."/>
        </authorList>
    </citation>
    <scope>NUCLEOTIDE SEQUENCE [LARGE SCALE GENOMIC DNA]</scope>
    <source>
        <strain evidence="3">Uno3</strain>
    </source>
</reference>
<keyword evidence="1" id="KW-1133">Transmembrane helix</keyword>
<dbReference type="OrthoDB" id="161036at2"/>
<evidence type="ECO:0000313" key="2">
    <source>
        <dbReference type="EMBL" id="GCE13071.1"/>
    </source>
</evidence>
<comment type="caution">
    <text evidence="2">The sequence shown here is derived from an EMBL/GenBank/DDBJ whole genome shotgun (WGS) entry which is preliminary data.</text>
</comment>
<feature type="transmembrane region" description="Helical" evidence="1">
    <location>
        <begin position="122"/>
        <end position="142"/>
    </location>
</feature>
<dbReference type="RefSeq" id="WP_126580634.1">
    <property type="nucleotide sequence ID" value="NZ_BIFR01000001.1"/>
</dbReference>
<accession>A0A402A246</accession>
<dbReference type="AlphaFoldDB" id="A0A402A246"/>
<sequence>MYHQSTHGQPPPQKAPRNWDRAVWSLTALETLLVSMALITPQMWSRLLPSASSTLNGPFPASIAPVITLLLYALPTVIGFLNRDWQRAILLATLPAWIGLGIFLIGATFKIGAFYLVSADHVTANVSVLELFAALGGIGWLARSLLKMR</sequence>
<protein>
    <submittedName>
        <fullName evidence="2">Uncharacterized protein</fullName>
    </submittedName>
</protein>
<dbReference type="Proteomes" id="UP000287352">
    <property type="component" value="Unassembled WGS sequence"/>
</dbReference>
<evidence type="ECO:0000256" key="1">
    <source>
        <dbReference type="SAM" id="Phobius"/>
    </source>
</evidence>
<feature type="transmembrane region" description="Helical" evidence="1">
    <location>
        <begin position="21"/>
        <end position="39"/>
    </location>
</feature>
<organism evidence="2 3">
    <name type="scientific">Tengunoibacter tsumagoiensis</name>
    <dbReference type="NCBI Taxonomy" id="2014871"/>
    <lineage>
        <taxon>Bacteria</taxon>
        <taxon>Bacillati</taxon>
        <taxon>Chloroflexota</taxon>
        <taxon>Ktedonobacteria</taxon>
        <taxon>Ktedonobacterales</taxon>
        <taxon>Dictyobacteraceae</taxon>
        <taxon>Tengunoibacter</taxon>
    </lineage>
</organism>
<dbReference type="EMBL" id="BIFR01000001">
    <property type="protein sequence ID" value="GCE13071.1"/>
    <property type="molecule type" value="Genomic_DNA"/>
</dbReference>
<evidence type="ECO:0000313" key="3">
    <source>
        <dbReference type="Proteomes" id="UP000287352"/>
    </source>
</evidence>
<proteinExistence type="predicted"/>
<name>A0A402A246_9CHLR</name>
<gene>
    <name evidence="2" type="ORF">KTT_29300</name>
</gene>